<dbReference type="Proteomes" id="UP000648984">
    <property type="component" value="Unassembled WGS sequence"/>
</dbReference>
<protein>
    <recommendedName>
        <fullName evidence="3">ABM domain-containing protein</fullName>
    </recommendedName>
</protein>
<proteinExistence type="predicted"/>
<reference evidence="1 2" key="1">
    <citation type="submission" date="2019-12" db="EMBL/GenBank/DDBJ databases">
        <title>Comparative genomics gives insights into the taxonomy of the Azoarcus-Aromatoleum group and reveals separate origins of nif in the plant-associated Azoarcus and non-plant-associated Aromatoleum sub-groups.</title>
        <authorList>
            <person name="Lafos M."/>
            <person name="Maluk M."/>
            <person name="Batista M."/>
            <person name="Junghare M."/>
            <person name="Carmona M."/>
            <person name="Faoro H."/>
            <person name="Cruz L.M."/>
            <person name="Battistoni F."/>
            <person name="De Souza E."/>
            <person name="Pedrosa F."/>
            <person name="Chen W.-M."/>
            <person name="Poole P.S."/>
            <person name="Dixon R.A."/>
            <person name="James E.K."/>
        </authorList>
    </citation>
    <scope>NUCLEOTIDE SEQUENCE [LARGE SCALE GENOMIC DNA]</scope>
    <source>
        <strain evidence="1 2">22Lin</strain>
    </source>
</reference>
<dbReference type="SUPFAM" id="SSF54909">
    <property type="entry name" value="Dimeric alpha+beta barrel"/>
    <property type="match status" value="1"/>
</dbReference>
<comment type="caution">
    <text evidence="1">The sequence shown here is derived from an EMBL/GenBank/DDBJ whole genome shotgun (WGS) entry which is preliminary data.</text>
</comment>
<accession>A0ABX1QB01</accession>
<organism evidence="1 2">
    <name type="scientific">Aromatoleum diolicum</name>
    <dbReference type="NCBI Taxonomy" id="75796"/>
    <lineage>
        <taxon>Bacteria</taxon>
        <taxon>Pseudomonadati</taxon>
        <taxon>Pseudomonadota</taxon>
        <taxon>Betaproteobacteria</taxon>
        <taxon>Rhodocyclales</taxon>
        <taxon>Rhodocyclaceae</taxon>
        <taxon>Aromatoleum</taxon>
    </lineage>
</organism>
<evidence type="ECO:0000313" key="2">
    <source>
        <dbReference type="Proteomes" id="UP000648984"/>
    </source>
</evidence>
<dbReference type="RefSeq" id="WP_169259350.1">
    <property type="nucleotide sequence ID" value="NZ_WTVQ01000006.1"/>
</dbReference>
<sequence length="99" mass="11550">MYVTVFRAKGSADHSMQMQYSEWFNRLAPLLPDLDGFISMKQYLADDGEACFIVEFRDEVSHRAWSEHPLHLAAKEFGRSFFSSYDIKVCELRYQRSSG</sequence>
<dbReference type="EMBL" id="WTVQ01000006">
    <property type="protein sequence ID" value="NMG74201.1"/>
    <property type="molecule type" value="Genomic_DNA"/>
</dbReference>
<dbReference type="InterPro" id="IPR011008">
    <property type="entry name" value="Dimeric_a/b-barrel"/>
</dbReference>
<gene>
    <name evidence="1" type="ORF">GPA25_05460</name>
</gene>
<keyword evidence="2" id="KW-1185">Reference proteome</keyword>
<name>A0ABX1QB01_9RHOO</name>
<evidence type="ECO:0000313" key="1">
    <source>
        <dbReference type="EMBL" id="NMG74201.1"/>
    </source>
</evidence>
<dbReference type="Gene3D" id="3.30.70.100">
    <property type="match status" value="1"/>
</dbReference>
<evidence type="ECO:0008006" key="3">
    <source>
        <dbReference type="Google" id="ProtNLM"/>
    </source>
</evidence>